<dbReference type="GO" id="GO:0046872">
    <property type="term" value="F:metal ion binding"/>
    <property type="evidence" value="ECO:0007669"/>
    <property type="project" value="UniProtKB-KW"/>
</dbReference>
<dbReference type="EMBL" id="NOZP01000136">
    <property type="protein sequence ID" value="OYD14804.1"/>
    <property type="molecule type" value="Genomic_DNA"/>
</dbReference>
<dbReference type="UniPathway" id="UPA00392"/>
<evidence type="ECO:0000256" key="3">
    <source>
        <dbReference type="ARBA" id="ARBA00022694"/>
    </source>
</evidence>
<dbReference type="HAMAP" id="MF_00168">
    <property type="entry name" value="Q_tRNA_Tgt"/>
    <property type="match status" value="1"/>
</dbReference>
<comment type="catalytic activity">
    <reaction evidence="4 5">
        <text>7-aminomethyl-7-carbaguanine + guanosine(34) in tRNA = 7-aminomethyl-7-carbaguanosine(34) in tRNA + guanine</text>
        <dbReference type="Rhea" id="RHEA:24104"/>
        <dbReference type="Rhea" id="RHEA-COMP:10341"/>
        <dbReference type="Rhea" id="RHEA-COMP:10342"/>
        <dbReference type="ChEBI" id="CHEBI:16235"/>
        <dbReference type="ChEBI" id="CHEBI:58703"/>
        <dbReference type="ChEBI" id="CHEBI:74269"/>
        <dbReference type="ChEBI" id="CHEBI:82833"/>
        <dbReference type="EC" id="2.4.2.29"/>
    </reaction>
</comment>
<dbReference type="InterPro" id="IPR004803">
    <property type="entry name" value="TGT"/>
</dbReference>
<gene>
    <name evidence="5" type="primary">tgt</name>
    <name evidence="8" type="ORF">CH330_06525</name>
    <name evidence="7" type="ORF">CH330_07580</name>
</gene>
<sequence length="370" mass="41396">MKFEVVRSGLETRARLGRLSLAHGVVKTPVFMPVGTQATVKTMTPAELDESGTEMIVCNTYHLYLRPGHRRIQALGGLGKFMNWSRPILTDSGGFQVYSLAALSRVTDEAAEFQSHIDGSRHLFTPELVVEIQEALGSDIAMCLDECPPYPVSRQKAEEALCRTKLWAGRCQKAQKQDTNLFAIVQGGTYPELRRRSATELVELDFPGYALGGLCLGEPSGLTYELVDSVTDVLPSDRPRYLMGAGYPEDIIEAVKRGVDMFDCVLPTRNGRTGTAFTSKGRLIIRNARYSDDKRPLDEACDCYTCRNFSRAYLRHLFIAGEALGPRLLTFHNIWFFQSLMKQIRAAIDKGKFESWSRLFLDRYQSGKAG</sequence>
<dbReference type="InterPro" id="IPR002616">
    <property type="entry name" value="tRNA_ribo_trans-like"/>
</dbReference>
<dbReference type="NCBIfam" id="TIGR00430">
    <property type="entry name" value="Q_tRNA_tgt"/>
    <property type="match status" value="1"/>
</dbReference>
<dbReference type="EC" id="2.4.2.29" evidence="5"/>
<feature type="binding site" evidence="5">
    <location>
        <position position="306"/>
    </location>
    <ligand>
        <name>Zn(2+)</name>
        <dbReference type="ChEBI" id="CHEBI:29105"/>
    </ligand>
</feature>
<feature type="binding site" evidence="5">
    <location>
        <position position="301"/>
    </location>
    <ligand>
        <name>Zn(2+)</name>
        <dbReference type="ChEBI" id="CHEBI:29105"/>
    </ligand>
</feature>
<dbReference type="GO" id="GO:0008479">
    <property type="term" value="F:tRNA-guanosine(34) queuine transglycosylase activity"/>
    <property type="evidence" value="ECO:0007669"/>
    <property type="project" value="UniProtKB-UniRule"/>
</dbReference>
<comment type="similarity">
    <text evidence="5">Belongs to the queuine tRNA-ribosyltransferase family.</text>
</comment>
<feature type="active site" description="Proton acceptor" evidence="5">
    <location>
        <position position="91"/>
    </location>
</feature>
<keyword evidence="2 5" id="KW-0808">Transferase</keyword>
<evidence type="ECO:0000259" key="6">
    <source>
        <dbReference type="Pfam" id="PF01702"/>
    </source>
</evidence>
<evidence type="ECO:0000256" key="1">
    <source>
        <dbReference type="ARBA" id="ARBA00022676"/>
    </source>
</evidence>
<dbReference type="PANTHER" id="PTHR46499">
    <property type="entry name" value="QUEUINE TRNA-RIBOSYLTRANSFERASE"/>
    <property type="match status" value="1"/>
</dbReference>
<dbReference type="InterPro" id="IPR050076">
    <property type="entry name" value="ArchSynthase1/Queuine_TRR"/>
</dbReference>
<dbReference type="SUPFAM" id="SSF51713">
    <property type="entry name" value="tRNA-guanine transglycosylase"/>
    <property type="match status" value="1"/>
</dbReference>
<feature type="domain" description="tRNA-guanine(15) transglycosylase-like" evidence="6">
    <location>
        <begin position="13"/>
        <end position="365"/>
    </location>
</feature>
<dbReference type="FunFam" id="3.20.20.105:FF:000001">
    <property type="entry name" value="Queuine tRNA-ribosyltransferase"/>
    <property type="match status" value="1"/>
</dbReference>
<feature type="binding site" evidence="5">
    <location>
        <begin position="91"/>
        <end position="95"/>
    </location>
    <ligand>
        <name>substrate</name>
    </ligand>
</feature>
<feature type="binding site" evidence="5">
    <location>
        <position position="186"/>
    </location>
    <ligand>
        <name>substrate</name>
    </ligand>
</feature>
<comment type="subunit">
    <text evidence="5">Homodimer. Within each dimer, one monomer is responsible for RNA recognition and catalysis, while the other monomer binds to the replacement base PreQ1.</text>
</comment>
<evidence type="ECO:0000313" key="9">
    <source>
        <dbReference type="Proteomes" id="UP000215559"/>
    </source>
</evidence>
<dbReference type="Pfam" id="PF01702">
    <property type="entry name" value="TGT"/>
    <property type="match status" value="1"/>
</dbReference>
<dbReference type="EMBL" id="NOZP01000121">
    <property type="protein sequence ID" value="OYD15131.1"/>
    <property type="molecule type" value="Genomic_DNA"/>
</dbReference>
<dbReference type="NCBIfam" id="TIGR00449">
    <property type="entry name" value="tgt_general"/>
    <property type="match status" value="1"/>
</dbReference>
<proteinExistence type="inferred from homology"/>
<keyword evidence="5" id="KW-0479">Metal-binding</keyword>
<evidence type="ECO:0000256" key="4">
    <source>
        <dbReference type="ARBA" id="ARBA00050112"/>
    </source>
</evidence>
<name>A0A235BRF0_UNCW3</name>
<feature type="binding site" evidence="5">
    <location>
        <position position="303"/>
    </location>
    <ligand>
        <name>Zn(2+)</name>
        <dbReference type="ChEBI" id="CHEBI:29105"/>
    </ligand>
</feature>
<dbReference type="InterPro" id="IPR036511">
    <property type="entry name" value="TGT-like_sf"/>
</dbReference>
<keyword evidence="3 5" id="KW-0819">tRNA processing</keyword>
<feature type="region of interest" description="RNA binding; important for wobble base 34 recognition" evidence="5">
    <location>
        <begin position="268"/>
        <end position="272"/>
    </location>
</feature>
<keyword evidence="1 5" id="KW-0328">Glycosyltransferase</keyword>
<dbReference type="Gene3D" id="3.20.20.105">
    <property type="entry name" value="Queuine tRNA-ribosyltransferase-like"/>
    <property type="match status" value="1"/>
</dbReference>
<dbReference type="GO" id="GO:0005829">
    <property type="term" value="C:cytosol"/>
    <property type="evidence" value="ECO:0007669"/>
    <property type="project" value="TreeGrafter"/>
</dbReference>
<evidence type="ECO:0000256" key="5">
    <source>
        <dbReference type="HAMAP-Rule" id="MF_00168"/>
    </source>
</evidence>
<dbReference type="Proteomes" id="UP000215559">
    <property type="component" value="Unassembled WGS sequence"/>
</dbReference>
<feature type="binding site" evidence="5">
    <location>
        <position position="145"/>
    </location>
    <ligand>
        <name>substrate</name>
    </ligand>
</feature>
<organism evidence="7 9">
    <name type="scientific">candidate division WOR-3 bacterium JGI_Cruoil_03_51_56</name>
    <dbReference type="NCBI Taxonomy" id="1973747"/>
    <lineage>
        <taxon>Bacteria</taxon>
        <taxon>Bacteria division WOR-3</taxon>
    </lineage>
</organism>
<comment type="cofactor">
    <cofactor evidence="5">
        <name>Zn(2+)</name>
        <dbReference type="ChEBI" id="CHEBI:29105"/>
    </cofactor>
    <text evidence="5">Binds 1 zinc ion per subunit.</text>
</comment>
<comment type="function">
    <text evidence="5">Catalyzes the base-exchange of a guanine (G) residue with the queuine precursor 7-aminomethyl-7-deazaguanine (PreQ1) at position 34 (anticodon wobble position) in tRNAs with GU(N) anticodons (tRNA-Asp, -Asn, -His and -Tyr). Catalysis occurs through a double-displacement mechanism. The nucleophile active site attacks the C1' of nucleotide 34 to detach the guanine base from the RNA, forming a covalent enzyme-RNA intermediate. The proton acceptor active site deprotonates the incoming PreQ1, allowing a nucleophilic attack on the C1' of the ribose to form the product. After dissociation, two additional enzymatic reactions on the tRNA convert PreQ1 to queuine (Q), resulting in the hypermodified nucleoside queuosine (7-(((4,5-cis-dihydroxy-2-cyclopenten-1-yl)amino)methyl)-7-deazaguanosine).</text>
</comment>
<comment type="pathway">
    <text evidence="5">tRNA modification; tRNA-queuosine biosynthesis.</text>
</comment>
<evidence type="ECO:0000256" key="2">
    <source>
        <dbReference type="ARBA" id="ARBA00022679"/>
    </source>
</evidence>
<reference evidence="7 9" key="1">
    <citation type="submission" date="2017-07" db="EMBL/GenBank/DDBJ databases">
        <title>Recovery of genomes from metagenomes via a dereplication, aggregation, and scoring strategy.</title>
        <authorList>
            <person name="Sieber C.M."/>
            <person name="Probst A.J."/>
            <person name="Sharrar A."/>
            <person name="Thomas B.C."/>
            <person name="Hess M."/>
            <person name="Tringe S.G."/>
            <person name="Banfield J.F."/>
        </authorList>
    </citation>
    <scope>NUCLEOTIDE SEQUENCE [LARGE SCALE GENOMIC DNA]</scope>
    <source>
        <strain evidence="7">JGI_Cruoil_03_51_56</strain>
    </source>
</reference>
<evidence type="ECO:0000313" key="7">
    <source>
        <dbReference type="EMBL" id="OYD14804.1"/>
    </source>
</evidence>
<accession>A0A235BRF0</accession>
<dbReference type="GO" id="GO:0008616">
    <property type="term" value="P:tRNA queuosine(34) biosynthetic process"/>
    <property type="evidence" value="ECO:0007669"/>
    <property type="project" value="UniProtKB-UniRule"/>
</dbReference>
<feature type="binding site" evidence="5">
    <location>
        <position position="332"/>
    </location>
    <ligand>
        <name>Zn(2+)</name>
        <dbReference type="ChEBI" id="CHEBI:29105"/>
    </ligand>
</feature>
<comment type="caution">
    <text evidence="7">The sequence shown here is derived from an EMBL/GenBank/DDBJ whole genome shotgun (WGS) entry which is preliminary data.</text>
</comment>
<feature type="active site" description="Nucleophile" evidence="5">
    <location>
        <position position="263"/>
    </location>
</feature>
<evidence type="ECO:0000313" key="8">
    <source>
        <dbReference type="EMBL" id="OYD15131.1"/>
    </source>
</evidence>
<protein>
    <recommendedName>
        <fullName evidence="5">Queuine tRNA-ribosyltransferase</fullName>
        <ecNumber evidence="5">2.4.2.29</ecNumber>
    </recommendedName>
    <alternativeName>
        <fullName evidence="5">Guanine insertion enzyme</fullName>
    </alternativeName>
    <alternativeName>
        <fullName evidence="5">tRNA-guanine transglycosylase</fullName>
    </alternativeName>
</protein>
<dbReference type="AlphaFoldDB" id="A0A235BRF0"/>
<dbReference type="PANTHER" id="PTHR46499:SF1">
    <property type="entry name" value="QUEUINE TRNA-RIBOSYLTRANSFERASE"/>
    <property type="match status" value="1"/>
</dbReference>
<keyword evidence="5" id="KW-0862">Zinc</keyword>
<feature type="binding site" evidence="5">
    <location>
        <position position="213"/>
    </location>
    <ligand>
        <name>substrate</name>
    </ligand>
</feature>
<keyword evidence="5" id="KW-0671">Queuosine biosynthesis</keyword>
<comment type="caution">
    <text evidence="5">Lacks conserved residue(s) required for the propagation of feature annotation.</text>
</comment>